<dbReference type="Proteomes" id="UP000051296">
    <property type="component" value="Unassembled WGS sequence"/>
</dbReference>
<proteinExistence type="predicted"/>
<feature type="transmembrane region" description="Helical" evidence="1">
    <location>
        <begin position="153"/>
        <end position="177"/>
    </location>
</feature>
<keyword evidence="1" id="KW-0472">Membrane</keyword>
<keyword evidence="3" id="KW-1185">Reference proteome</keyword>
<dbReference type="STRING" id="1123500.GCA_000420365_00303"/>
<keyword evidence="1" id="KW-0812">Transmembrane</keyword>
<keyword evidence="1" id="KW-1133">Transmembrane helix</keyword>
<gene>
    <name evidence="2" type="ORF">IV68_GL000200</name>
</gene>
<comment type="caution">
    <text evidence="2">The sequence shown here is derived from an EMBL/GenBank/DDBJ whole genome shotgun (WGS) entry which is preliminary data.</text>
</comment>
<dbReference type="RefSeq" id="WP_022791106.1">
    <property type="nucleotide sequence ID" value="NZ_ATUU01000001.1"/>
</dbReference>
<dbReference type="AlphaFoldDB" id="A0A0R2G895"/>
<feature type="transmembrane region" description="Helical" evidence="1">
    <location>
        <begin position="183"/>
        <end position="205"/>
    </location>
</feature>
<evidence type="ECO:0000313" key="2">
    <source>
        <dbReference type="EMBL" id="KRN33402.1"/>
    </source>
</evidence>
<sequence>MQTEWQKKLMMLLGILGAGLVIGQSVLATLVWPVYNVATYPLAVLTANGSPYQLSFMLLNGVAALLILLSLFTILNNYRHAKQEKLSKALQGLIMALVLWLGLQLLWPLSNPAMATMGGTPIRNGVVSIGIILVAYALYHYSQPLRKQGDSSLANVLLVFSILFVLFHVLAYIMQVIGWSLQGFFDVLATDSLAAGLGFIGWYYWQRWSR</sequence>
<evidence type="ECO:0008006" key="4">
    <source>
        <dbReference type="Google" id="ProtNLM"/>
    </source>
</evidence>
<dbReference type="PATRIC" id="fig|1123500.6.peg.198"/>
<dbReference type="OrthoDB" id="2149101at2"/>
<protein>
    <recommendedName>
        <fullName evidence="4">DUF998 domain-containing protein</fullName>
    </recommendedName>
</protein>
<feature type="transmembrane region" description="Helical" evidence="1">
    <location>
        <begin position="122"/>
        <end position="141"/>
    </location>
</feature>
<evidence type="ECO:0000313" key="3">
    <source>
        <dbReference type="Proteomes" id="UP000051296"/>
    </source>
</evidence>
<dbReference type="InParanoid" id="A0A0R2G895"/>
<feature type="transmembrane region" description="Helical" evidence="1">
    <location>
        <begin position="52"/>
        <end position="78"/>
    </location>
</feature>
<evidence type="ECO:0000256" key="1">
    <source>
        <dbReference type="SAM" id="Phobius"/>
    </source>
</evidence>
<feature type="transmembrane region" description="Helical" evidence="1">
    <location>
        <begin position="90"/>
        <end position="110"/>
    </location>
</feature>
<dbReference type="EMBL" id="JQAX01000001">
    <property type="protein sequence ID" value="KRN33402.1"/>
    <property type="molecule type" value="Genomic_DNA"/>
</dbReference>
<organism evidence="2 3">
    <name type="scientific">Weissella halotolerans DSM 20190</name>
    <dbReference type="NCBI Taxonomy" id="1123500"/>
    <lineage>
        <taxon>Bacteria</taxon>
        <taxon>Bacillati</taxon>
        <taxon>Bacillota</taxon>
        <taxon>Bacilli</taxon>
        <taxon>Lactobacillales</taxon>
        <taxon>Lactobacillaceae</taxon>
        <taxon>Weissella</taxon>
    </lineage>
</organism>
<accession>A0A0R2G895</accession>
<name>A0A0R2G895_9LACO</name>
<reference evidence="2 3" key="1">
    <citation type="journal article" date="2015" name="Genome Announc.">
        <title>Expanding the biotechnology potential of lactobacilli through comparative genomics of 213 strains and associated genera.</title>
        <authorList>
            <person name="Sun Z."/>
            <person name="Harris H.M."/>
            <person name="McCann A."/>
            <person name="Guo C."/>
            <person name="Argimon S."/>
            <person name="Zhang W."/>
            <person name="Yang X."/>
            <person name="Jeffery I.B."/>
            <person name="Cooney J.C."/>
            <person name="Kagawa T.F."/>
            <person name="Liu W."/>
            <person name="Song Y."/>
            <person name="Salvetti E."/>
            <person name="Wrobel A."/>
            <person name="Rasinkangas P."/>
            <person name="Parkhill J."/>
            <person name="Rea M.C."/>
            <person name="O'Sullivan O."/>
            <person name="Ritari J."/>
            <person name="Douillard F.P."/>
            <person name="Paul Ross R."/>
            <person name="Yang R."/>
            <person name="Briner A.E."/>
            <person name="Felis G.E."/>
            <person name="de Vos W.M."/>
            <person name="Barrangou R."/>
            <person name="Klaenhammer T.R."/>
            <person name="Caufield P.W."/>
            <person name="Cui Y."/>
            <person name="Zhang H."/>
            <person name="O'Toole P.W."/>
        </authorList>
    </citation>
    <scope>NUCLEOTIDE SEQUENCE [LARGE SCALE GENOMIC DNA]</scope>
    <source>
        <strain evidence="2 3">DSM 20190</strain>
    </source>
</reference>